<dbReference type="AlphaFoldDB" id="A0A7Y6I6K5"/>
<name>A0A7Y6I6K5_9ACTN</name>
<dbReference type="FunFam" id="1.10.10.60:FF:000141">
    <property type="entry name" value="TetR family transcriptional regulator"/>
    <property type="match status" value="1"/>
</dbReference>
<keyword evidence="2 4" id="KW-0238">DNA-binding</keyword>
<evidence type="ECO:0000256" key="2">
    <source>
        <dbReference type="ARBA" id="ARBA00023125"/>
    </source>
</evidence>
<dbReference type="GO" id="GO:0000976">
    <property type="term" value="F:transcription cis-regulatory region binding"/>
    <property type="evidence" value="ECO:0007669"/>
    <property type="project" value="TreeGrafter"/>
</dbReference>
<protein>
    <submittedName>
        <fullName evidence="6">TetR/AcrR family transcriptional regulator</fullName>
    </submittedName>
</protein>
<evidence type="ECO:0000256" key="3">
    <source>
        <dbReference type="ARBA" id="ARBA00023163"/>
    </source>
</evidence>
<organism evidence="6 7">
    <name type="scientific">Nonomuraea montanisoli</name>
    <dbReference type="NCBI Taxonomy" id="2741721"/>
    <lineage>
        <taxon>Bacteria</taxon>
        <taxon>Bacillati</taxon>
        <taxon>Actinomycetota</taxon>
        <taxon>Actinomycetes</taxon>
        <taxon>Streptosporangiales</taxon>
        <taxon>Streptosporangiaceae</taxon>
        <taxon>Nonomuraea</taxon>
    </lineage>
</organism>
<proteinExistence type="predicted"/>
<evidence type="ECO:0000313" key="6">
    <source>
        <dbReference type="EMBL" id="NUW32632.1"/>
    </source>
</evidence>
<evidence type="ECO:0000313" key="7">
    <source>
        <dbReference type="Proteomes" id="UP000586042"/>
    </source>
</evidence>
<evidence type="ECO:0000256" key="1">
    <source>
        <dbReference type="ARBA" id="ARBA00023015"/>
    </source>
</evidence>
<dbReference type="InterPro" id="IPR001647">
    <property type="entry name" value="HTH_TetR"/>
</dbReference>
<dbReference type="Proteomes" id="UP000586042">
    <property type="component" value="Unassembled WGS sequence"/>
</dbReference>
<dbReference type="PRINTS" id="PR00455">
    <property type="entry name" value="HTHTETR"/>
</dbReference>
<dbReference type="SUPFAM" id="SSF46689">
    <property type="entry name" value="Homeodomain-like"/>
    <property type="match status" value="1"/>
</dbReference>
<keyword evidence="3" id="KW-0804">Transcription</keyword>
<dbReference type="EMBL" id="JABWGN010000005">
    <property type="protein sequence ID" value="NUW32632.1"/>
    <property type="molecule type" value="Genomic_DNA"/>
</dbReference>
<reference evidence="6 7" key="1">
    <citation type="submission" date="2020-06" db="EMBL/GenBank/DDBJ databases">
        <title>Nonomuraea sp. SMC257, a novel actinomycete isolated from soil.</title>
        <authorList>
            <person name="Chanama M."/>
        </authorList>
    </citation>
    <scope>NUCLEOTIDE SEQUENCE [LARGE SCALE GENOMIC DNA]</scope>
    <source>
        <strain evidence="6 7">SMC257</strain>
    </source>
</reference>
<keyword evidence="7" id="KW-1185">Reference proteome</keyword>
<evidence type="ECO:0000256" key="4">
    <source>
        <dbReference type="PROSITE-ProRule" id="PRU00335"/>
    </source>
</evidence>
<dbReference type="RefSeq" id="WP_175590070.1">
    <property type="nucleotide sequence ID" value="NZ_JABWGN010000005.1"/>
</dbReference>
<dbReference type="Pfam" id="PF00440">
    <property type="entry name" value="TetR_N"/>
    <property type="match status" value="1"/>
</dbReference>
<dbReference type="GO" id="GO:0003700">
    <property type="term" value="F:DNA-binding transcription factor activity"/>
    <property type="evidence" value="ECO:0007669"/>
    <property type="project" value="TreeGrafter"/>
</dbReference>
<dbReference type="PROSITE" id="PS50977">
    <property type="entry name" value="HTH_TETR_2"/>
    <property type="match status" value="1"/>
</dbReference>
<dbReference type="Gene3D" id="1.10.357.10">
    <property type="entry name" value="Tetracycline Repressor, domain 2"/>
    <property type="match status" value="1"/>
</dbReference>
<gene>
    <name evidence="6" type="ORF">HTZ77_14495</name>
</gene>
<accession>A0A7Y6I6K5</accession>
<comment type="caution">
    <text evidence="6">The sequence shown here is derived from an EMBL/GenBank/DDBJ whole genome shotgun (WGS) entry which is preliminary data.</text>
</comment>
<keyword evidence="1" id="KW-0805">Transcription regulation</keyword>
<dbReference type="InterPro" id="IPR009057">
    <property type="entry name" value="Homeodomain-like_sf"/>
</dbReference>
<sequence>MTDAADAKREQVVTAALEVFGRYGFRRTSMDLIARAARMSRPAVYLHFSSKDDVFRAVAQRFAGGIVAAAEKARRSTRPITDRLYDVLAVKVEFFVGTVEAEYRAELFAEAEVLVEDVMVAFEADYLSVVEAVLDDAAEELDLLGVDLPAGDVAAVLVDAVAGIARQKADPAVLRLRLRQLVELAVRGLTSKPAVLPSA</sequence>
<evidence type="ECO:0000259" key="5">
    <source>
        <dbReference type="PROSITE" id="PS50977"/>
    </source>
</evidence>
<feature type="domain" description="HTH tetR-type" evidence="5">
    <location>
        <begin position="6"/>
        <end position="66"/>
    </location>
</feature>
<feature type="DNA-binding region" description="H-T-H motif" evidence="4">
    <location>
        <begin position="29"/>
        <end position="48"/>
    </location>
</feature>
<dbReference type="InterPro" id="IPR050109">
    <property type="entry name" value="HTH-type_TetR-like_transc_reg"/>
</dbReference>
<dbReference type="GO" id="GO:0045892">
    <property type="term" value="P:negative regulation of DNA-templated transcription"/>
    <property type="evidence" value="ECO:0007669"/>
    <property type="project" value="UniProtKB-ARBA"/>
</dbReference>
<dbReference type="Gene3D" id="1.10.10.60">
    <property type="entry name" value="Homeodomain-like"/>
    <property type="match status" value="1"/>
</dbReference>
<dbReference type="PANTHER" id="PTHR30055">
    <property type="entry name" value="HTH-TYPE TRANSCRIPTIONAL REGULATOR RUTR"/>
    <property type="match status" value="1"/>
</dbReference>
<dbReference type="PANTHER" id="PTHR30055:SF146">
    <property type="entry name" value="HTH-TYPE TRANSCRIPTIONAL DUAL REGULATOR CECR"/>
    <property type="match status" value="1"/>
</dbReference>